<evidence type="ECO:0000313" key="3">
    <source>
        <dbReference type="Proteomes" id="UP000694560"/>
    </source>
</evidence>
<dbReference type="InterPro" id="IPR000873">
    <property type="entry name" value="AMP-dep_synth/lig_dom"/>
</dbReference>
<dbReference type="PANTHER" id="PTHR44394:SF1">
    <property type="entry name" value="BETA-ALANINE-ACTIVATING ENZYME"/>
    <property type="match status" value="1"/>
</dbReference>
<proteinExistence type="predicted"/>
<reference evidence="2" key="1">
    <citation type="submission" date="2025-08" db="UniProtKB">
        <authorList>
            <consortium name="Ensembl"/>
        </authorList>
    </citation>
    <scope>IDENTIFICATION</scope>
</reference>
<evidence type="ECO:0000313" key="2">
    <source>
        <dbReference type="Ensembl" id="ENSMCSP00000001482.1"/>
    </source>
</evidence>
<sequence length="130" mass="14358">MQTLQELVARAASLHPDRAAVCFDECSGKPPAFYTYSTVLELAGELTAFLQKHCDCQGKAEIGLYCYPGINLPSWILGILQVPAAYSPIDPDAPPTISTYFMKKTNLRYILVENDKINTNLLGTDIGRLF</sequence>
<dbReference type="Ensembl" id="ENSMCST00000001517.1">
    <property type="protein sequence ID" value="ENSMCSP00000001482.1"/>
    <property type="gene ID" value="ENSMCSG00000001073.1"/>
</dbReference>
<keyword evidence="3" id="KW-1185">Reference proteome</keyword>
<feature type="domain" description="AMP-dependent synthetase/ligase" evidence="1">
    <location>
        <begin position="9"/>
        <end position="116"/>
    </location>
</feature>
<dbReference type="Pfam" id="PF00501">
    <property type="entry name" value="AMP-binding"/>
    <property type="match status" value="1"/>
</dbReference>
<dbReference type="Gene3D" id="3.40.50.980">
    <property type="match status" value="1"/>
</dbReference>
<dbReference type="Proteomes" id="UP000694560">
    <property type="component" value="Unplaced"/>
</dbReference>
<evidence type="ECO:0000259" key="1">
    <source>
        <dbReference type="Pfam" id="PF00501"/>
    </source>
</evidence>
<dbReference type="InterPro" id="IPR052091">
    <property type="entry name" value="Beta-ala_Activ/Resist"/>
</dbReference>
<organism evidence="2 3">
    <name type="scientific">Malurus cyaneus samueli</name>
    <dbReference type="NCBI Taxonomy" id="2593467"/>
    <lineage>
        <taxon>Eukaryota</taxon>
        <taxon>Metazoa</taxon>
        <taxon>Chordata</taxon>
        <taxon>Craniata</taxon>
        <taxon>Vertebrata</taxon>
        <taxon>Euteleostomi</taxon>
        <taxon>Archelosauria</taxon>
        <taxon>Archosauria</taxon>
        <taxon>Dinosauria</taxon>
        <taxon>Saurischia</taxon>
        <taxon>Theropoda</taxon>
        <taxon>Coelurosauria</taxon>
        <taxon>Aves</taxon>
        <taxon>Neognathae</taxon>
        <taxon>Neoaves</taxon>
        <taxon>Telluraves</taxon>
        <taxon>Australaves</taxon>
        <taxon>Passeriformes</taxon>
        <taxon>Meliphagoidea</taxon>
        <taxon>Maluridae</taxon>
        <taxon>Malurus</taxon>
    </lineage>
</organism>
<name>A0A8C5X0A9_9PASS</name>
<dbReference type="PANTHER" id="PTHR44394">
    <property type="entry name" value="BETA-ALANINE-ACTIVATING ENZYME"/>
    <property type="match status" value="1"/>
</dbReference>
<protein>
    <submittedName>
        <fullName evidence="2">Aminoadipate-semialdehyde dehydrogenase</fullName>
    </submittedName>
</protein>
<reference evidence="2" key="2">
    <citation type="submission" date="2025-09" db="UniProtKB">
        <authorList>
            <consortium name="Ensembl"/>
        </authorList>
    </citation>
    <scope>IDENTIFICATION</scope>
</reference>
<dbReference type="GO" id="GO:0043041">
    <property type="term" value="P:amino acid activation for nonribosomal peptide biosynthetic process"/>
    <property type="evidence" value="ECO:0007669"/>
    <property type="project" value="TreeGrafter"/>
</dbReference>
<dbReference type="AlphaFoldDB" id="A0A8C5X0A9"/>
<accession>A0A8C5X0A9</accession>
<dbReference type="SUPFAM" id="SSF56801">
    <property type="entry name" value="Acetyl-CoA synthetase-like"/>
    <property type="match status" value="1"/>
</dbReference>